<dbReference type="Pfam" id="PF13875">
    <property type="entry name" value="DUF4202"/>
    <property type="match status" value="1"/>
</dbReference>
<dbReference type="InterPro" id="IPR025255">
    <property type="entry name" value="DUF4202"/>
</dbReference>
<accession>A0A1V8SEY6</accession>
<reference evidence="2" key="1">
    <citation type="submission" date="2017-03" db="EMBL/GenBank/DDBJ databases">
        <title>Genomes of endolithic fungi from Antarctica.</title>
        <authorList>
            <person name="Coleine C."/>
            <person name="Masonjones S."/>
            <person name="Stajich J.E."/>
        </authorList>
    </citation>
    <scope>NUCLEOTIDE SEQUENCE [LARGE SCALE GENOMIC DNA]</scope>
    <source>
        <strain evidence="2">CCFEE 5527</strain>
    </source>
</reference>
<organism evidence="1 2">
    <name type="scientific">Cryoendolithus antarcticus</name>
    <dbReference type="NCBI Taxonomy" id="1507870"/>
    <lineage>
        <taxon>Eukaryota</taxon>
        <taxon>Fungi</taxon>
        <taxon>Dikarya</taxon>
        <taxon>Ascomycota</taxon>
        <taxon>Pezizomycotina</taxon>
        <taxon>Dothideomycetes</taxon>
        <taxon>Dothideomycetidae</taxon>
        <taxon>Cladosporiales</taxon>
        <taxon>Cladosporiaceae</taxon>
        <taxon>Cryoendolithus</taxon>
    </lineage>
</organism>
<evidence type="ECO:0000313" key="2">
    <source>
        <dbReference type="Proteomes" id="UP000192596"/>
    </source>
</evidence>
<dbReference type="STRING" id="1507870.A0A1V8SEY6"/>
<comment type="caution">
    <text evidence="1">The sequence shown here is derived from an EMBL/GenBank/DDBJ whole genome shotgun (WGS) entry which is preliminary data.</text>
</comment>
<dbReference type="PANTHER" id="PTHR41729:SF1">
    <property type="entry name" value="GLUTAMYL-TRNA SYNTHETASE"/>
    <property type="match status" value="1"/>
</dbReference>
<dbReference type="Proteomes" id="UP000192596">
    <property type="component" value="Unassembled WGS sequence"/>
</dbReference>
<dbReference type="PANTHER" id="PTHR41729">
    <property type="entry name" value="GLUTAMYL-TRNA SYNTHETASE"/>
    <property type="match status" value="1"/>
</dbReference>
<sequence length="198" mass="22760">MARTPDFAKARQMIYAAHGEDPTKHTLPDGFQIPYETHYATQMESYLSKRCPDASEVLRLAVCGQHFRRWEVPRDSYPKTKVGYLTWRTHLKRRAGTEVARILDECNYGTENFTRCQALIEKEGLKQGEGEVQVLEDVACLVFLDDQFEEFKEKHDEAKIVHILKKTWGKMSKEGHDLALEIPMTEECKALVGKALAE</sequence>
<gene>
    <name evidence="1" type="ORF">B0A48_16441</name>
</gene>
<evidence type="ECO:0000313" key="1">
    <source>
        <dbReference type="EMBL" id="OQN97577.1"/>
    </source>
</evidence>
<name>A0A1V8SEY6_9PEZI</name>
<evidence type="ECO:0008006" key="3">
    <source>
        <dbReference type="Google" id="ProtNLM"/>
    </source>
</evidence>
<dbReference type="AlphaFoldDB" id="A0A1V8SEY6"/>
<protein>
    <recommendedName>
        <fullName evidence="3">Glutamyl-tRNA synthetase</fullName>
    </recommendedName>
</protein>
<proteinExistence type="predicted"/>
<dbReference type="EMBL" id="NAJO01000052">
    <property type="protein sequence ID" value="OQN97577.1"/>
    <property type="molecule type" value="Genomic_DNA"/>
</dbReference>
<dbReference type="InParanoid" id="A0A1V8SEY6"/>
<dbReference type="OrthoDB" id="417697at2759"/>
<keyword evidence="2" id="KW-1185">Reference proteome</keyword>